<keyword evidence="4" id="KW-1185">Reference proteome</keyword>
<dbReference type="EMBL" id="FOLL01000004">
    <property type="protein sequence ID" value="SFC09740.1"/>
    <property type="molecule type" value="Genomic_DNA"/>
</dbReference>
<organism evidence="3 4">
    <name type="scientific">Parapedobacter composti</name>
    <dbReference type="NCBI Taxonomy" id="623281"/>
    <lineage>
        <taxon>Bacteria</taxon>
        <taxon>Pseudomonadati</taxon>
        <taxon>Bacteroidota</taxon>
        <taxon>Sphingobacteriia</taxon>
        <taxon>Sphingobacteriales</taxon>
        <taxon>Sphingobacteriaceae</taxon>
        <taxon>Parapedobacter</taxon>
    </lineage>
</organism>
<name>A0A1I1GKP5_9SPHI</name>
<evidence type="ECO:0000313" key="3">
    <source>
        <dbReference type="EMBL" id="SFC09740.1"/>
    </source>
</evidence>
<evidence type="ECO:0000313" key="4">
    <source>
        <dbReference type="Proteomes" id="UP000199577"/>
    </source>
</evidence>
<dbReference type="PANTHER" id="PTHR21294">
    <property type="entry name" value="ELECTRON TRANSFER FLAVOPROTEIN BETA-SUBUNIT"/>
    <property type="match status" value="1"/>
</dbReference>
<protein>
    <submittedName>
        <fullName evidence="3">Electron transfer flavoprotein beta subunit</fullName>
    </submittedName>
</protein>
<dbReference type="Gene3D" id="3.40.50.620">
    <property type="entry name" value="HUPs"/>
    <property type="match status" value="1"/>
</dbReference>
<dbReference type="RefSeq" id="WP_090972506.1">
    <property type="nucleotide sequence ID" value="NZ_FOLL01000004.1"/>
</dbReference>
<proteinExistence type="predicted"/>
<dbReference type="SUPFAM" id="SSF52402">
    <property type="entry name" value="Adenine nucleotide alpha hydrolases-like"/>
    <property type="match status" value="1"/>
</dbReference>
<evidence type="ECO:0000256" key="1">
    <source>
        <dbReference type="ARBA" id="ARBA00022982"/>
    </source>
</evidence>
<dbReference type="PIRSF" id="PIRSF000090">
    <property type="entry name" value="Beta-ETF"/>
    <property type="match status" value="1"/>
</dbReference>
<dbReference type="SMART" id="SM00893">
    <property type="entry name" value="ETF"/>
    <property type="match status" value="1"/>
</dbReference>
<dbReference type="InterPro" id="IPR014730">
    <property type="entry name" value="ETF_a/b_N"/>
</dbReference>
<dbReference type="Proteomes" id="UP000199577">
    <property type="component" value="Unassembled WGS sequence"/>
</dbReference>
<dbReference type="OrthoDB" id="9804960at2"/>
<feature type="domain" description="Electron transfer flavoprotein alpha/beta-subunit N-terminal" evidence="2">
    <location>
        <begin position="23"/>
        <end position="209"/>
    </location>
</feature>
<accession>A0A1I1GKP5</accession>
<dbReference type="InterPro" id="IPR012255">
    <property type="entry name" value="ETF_b"/>
</dbReference>
<dbReference type="AlphaFoldDB" id="A0A1I1GKP5"/>
<reference evidence="3 4" key="1">
    <citation type="submission" date="2016-10" db="EMBL/GenBank/DDBJ databases">
        <authorList>
            <person name="de Groot N.N."/>
        </authorList>
    </citation>
    <scope>NUCLEOTIDE SEQUENCE [LARGE SCALE GENOMIC DNA]</scope>
    <source>
        <strain evidence="3 4">DSM 22900</strain>
    </source>
</reference>
<keyword evidence="1" id="KW-0249">Electron transport</keyword>
<gene>
    <name evidence="3" type="ORF">SAMN05421747_104133</name>
</gene>
<dbReference type="CDD" id="cd01714">
    <property type="entry name" value="ETF_beta"/>
    <property type="match status" value="1"/>
</dbReference>
<dbReference type="STRING" id="623281.SAMN05421747_104133"/>
<dbReference type="InterPro" id="IPR033948">
    <property type="entry name" value="ETF_beta_N"/>
</dbReference>
<sequence length="245" mass="26054">MKILVCISNVPDTTSKITFTNDNTAPNTAGLQYIINPYDEIALSKAIALAEGGQGTVTVINVGEAGTEATIRKALATGADEAVRVDAAPRDAWFVANQIAHYAKDKQFDLILTGRESIDYNGVQVAGFVGELLDIPSVSTAKKLEINGTTATVEREIEGGKEVLSIPLPAVVGTAEGVAEPRIPNMRGIMSARTKPLSVVEAIEVPVLSRIVRYELPEPRGAVTLVDAAEAEKLLDLLHNKARVI</sequence>
<dbReference type="Pfam" id="PF01012">
    <property type="entry name" value="ETF"/>
    <property type="match status" value="1"/>
</dbReference>
<dbReference type="GO" id="GO:0009055">
    <property type="term" value="F:electron transfer activity"/>
    <property type="evidence" value="ECO:0007669"/>
    <property type="project" value="InterPro"/>
</dbReference>
<keyword evidence="1" id="KW-0813">Transport</keyword>
<evidence type="ECO:0000259" key="2">
    <source>
        <dbReference type="SMART" id="SM00893"/>
    </source>
</evidence>
<dbReference type="InterPro" id="IPR014729">
    <property type="entry name" value="Rossmann-like_a/b/a_fold"/>
</dbReference>